<keyword evidence="6 14" id="KW-0418">Kinase</keyword>
<dbReference type="Gene3D" id="1.10.287.130">
    <property type="match status" value="1"/>
</dbReference>
<keyword evidence="10" id="KW-0812">Transmembrane</keyword>
<feature type="non-terminal residue" evidence="14">
    <location>
        <position position="955"/>
    </location>
</feature>
<dbReference type="PROSITE" id="PS51426">
    <property type="entry name" value="ABL"/>
    <property type="match status" value="1"/>
</dbReference>
<keyword evidence="10" id="KW-1133">Transmembrane helix</keyword>
<evidence type="ECO:0000256" key="8">
    <source>
        <dbReference type="ARBA" id="ARBA00023012"/>
    </source>
</evidence>
<dbReference type="CDD" id="cd17546">
    <property type="entry name" value="REC_hyHK_CKI1_RcsC-like"/>
    <property type="match status" value="1"/>
</dbReference>
<dbReference type="CDD" id="cd16922">
    <property type="entry name" value="HATPase_EvgS-ArcB-TorS-like"/>
    <property type="match status" value="1"/>
</dbReference>
<keyword evidence="8" id="KW-0902">Two-component regulatory system</keyword>
<dbReference type="Gene3D" id="3.30.565.10">
    <property type="entry name" value="Histidine kinase-like ATPase, C-terminal domain"/>
    <property type="match status" value="1"/>
</dbReference>
<evidence type="ECO:0000256" key="1">
    <source>
        <dbReference type="ARBA" id="ARBA00000085"/>
    </source>
</evidence>
<dbReference type="InterPro" id="IPR005467">
    <property type="entry name" value="His_kinase_dom"/>
</dbReference>
<dbReference type="AlphaFoldDB" id="A0ABD3ZCY5"/>
<sequence length="955" mass="107042">MKYLASFRTTLRISRYLFRSLALMLWILGALLTTFYILNEFHEKESDIRQDFNLNFDQAQGVIKHSSSIMRDIRYIAENRLSWSVTGLDMINGVFSGKNTLPPLTPIFPESDCQLLSDNYQNSLESLSNFINYWKENFVAAYDLNRIFFIGGESLCLADFGIRNTPLDQSNVFRNLHQRILMFQNSNNKEKEHTLFWVIPGTQNDVGALYVITPVYIANKLEALLGTEQNIRLEDFTNPSTLPVGVTLLNENNDVLMTYTENGGEQPALSGIPNDDNYFGYNSGYDTLLLKKKLSPSGLSIVYSLPTSVLLERFNLLLINAVILNLISALILCVLTWLFERKMFSPAENNAFRLEEHEQFNRKIVASAPVGICILRIKDGSNILSNELAHNYISLFTSEDRHRITRIICEQPSSVVDVITSQNQNLQISFVHSRYRNEDVAICVMIDVSARVKIEESLQELANAAEQASQSKSMFLATVSHELRTPLYGIIGNLDLLQTKSLPEETQRLLAAMSNSSGLLLKIISDILDFSKIESEQLKIEPGTFEPRKVIPHIIGNYLPLVVRKRLAMYCFIEPEVPDSVSGDIMRIQQVLSNLLSNAIKFTDTGCIILQVRVQDFYLEFRVRDTGLGIPFRDVMKLFDPFFQVGTGVQRHFQGTGLGLAICEKLVSLMDGDIAVESEPGMGSIFTVRIPMYQAVESAPEIAALAQKTVWLEIHNARLEAYLLKLLTMAGADVRLCSASEHCDEQGILISDHDVTLSTPVKTHIRLSAEYLGHAKRKEDGSWVLSTAAPLELLSILRRIFVPEDTALLPDLSEDNGPIEVKDYSDVHILIVDDHPINRRLLADQLISLGYQSVSTASDGLDALGALAKQQADIVLTDVNMPNMDGYQLTARLRQQGRTAPIIGVTANALAEERERCIQVGMDSCLSKPVTLEELQKSLHHFAEVVRKGRDKGGL</sequence>
<dbReference type="Proteomes" id="UP000028605">
    <property type="component" value="Unassembled WGS sequence"/>
</dbReference>
<dbReference type="SUPFAM" id="SSF47384">
    <property type="entry name" value="Homodimeric domain of signal transducing histidine kinase"/>
    <property type="match status" value="1"/>
</dbReference>
<evidence type="ECO:0000259" key="12">
    <source>
        <dbReference type="PROSITE" id="PS50110"/>
    </source>
</evidence>
<dbReference type="InterPro" id="IPR011006">
    <property type="entry name" value="CheY-like_superfamily"/>
</dbReference>
<dbReference type="PROSITE" id="PS50109">
    <property type="entry name" value="HIS_KIN"/>
    <property type="match status" value="1"/>
</dbReference>
<feature type="domain" description="Response regulatory" evidence="12">
    <location>
        <begin position="828"/>
        <end position="943"/>
    </location>
</feature>
<dbReference type="InterPro" id="IPR036097">
    <property type="entry name" value="HisK_dim/P_sf"/>
</dbReference>
<dbReference type="EC" id="2.7.13.3" evidence="2"/>
<dbReference type="EMBL" id="JMPK01000055">
    <property type="protein sequence ID" value="KFC86424.1"/>
    <property type="molecule type" value="Genomic_DNA"/>
</dbReference>
<dbReference type="InterPro" id="IPR036890">
    <property type="entry name" value="HATPase_C_sf"/>
</dbReference>
<evidence type="ECO:0000256" key="5">
    <source>
        <dbReference type="ARBA" id="ARBA00022741"/>
    </source>
</evidence>
<dbReference type="PANTHER" id="PTHR45339">
    <property type="entry name" value="HYBRID SIGNAL TRANSDUCTION HISTIDINE KINASE J"/>
    <property type="match status" value="1"/>
</dbReference>
<dbReference type="GO" id="GO:0005524">
    <property type="term" value="F:ATP binding"/>
    <property type="evidence" value="ECO:0007669"/>
    <property type="project" value="UniProtKB-KW"/>
</dbReference>
<dbReference type="Pfam" id="PF00072">
    <property type="entry name" value="Response_reg"/>
    <property type="match status" value="1"/>
</dbReference>
<dbReference type="Gene3D" id="3.40.50.10970">
    <property type="match status" value="1"/>
</dbReference>
<dbReference type="RefSeq" id="WP_043494021.1">
    <property type="nucleotide sequence ID" value="NZ_JMPK01000055.1"/>
</dbReference>
<dbReference type="Pfam" id="PF00512">
    <property type="entry name" value="HisKA"/>
    <property type="match status" value="1"/>
</dbReference>
<evidence type="ECO:0000259" key="13">
    <source>
        <dbReference type="PROSITE" id="PS51426"/>
    </source>
</evidence>
<dbReference type="InterPro" id="IPR003594">
    <property type="entry name" value="HATPase_dom"/>
</dbReference>
<dbReference type="InterPro" id="IPR030856">
    <property type="entry name" value="RcsC"/>
</dbReference>
<organism evidence="14 15">
    <name type="scientific">Hafnia alvei ATCC 13337</name>
    <dbReference type="NCBI Taxonomy" id="910996"/>
    <lineage>
        <taxon>Bacteria</taxon>
        <taxon>Pseudomonadati</taxon>
        <taxon>Pseudomonadota</taxon>
        <taxon>Gammaproteobacteria</taxon>
        <taxon>Enterobacterales</taxon>
        <taxon>Hafniaceae</taxon>
        <taxon>Hafnia</taxon>
    </lineage>
</organism>
<feature type="modified residue" description="4-aspartylphosphate" evidence="9">
    <location>
        <position position="878"/>
    </location>
</feature>
<evidence type="ECO:0000256" key="2">
    <source>
        <dbReference type="ARBA" id="ARBA00012438"/>
    </source>
</evidence>
<dbReference type="GO" id="GO:0004673">
    <property type="term" value="F:protein histidine kinase activity"/>
    <property type="evidence" value="ECO:0007669"/>
    <property type="project" value="UniProtKB-EC"/>
</dbReference>
<keyword evidence="7" id="KW-0067">ATP-binding</keyword>
<feature type="transmembrane region" description="Helical" evidence="10">
    <location>
        <begin position="21"/>
        <end position="38"/>
    </location>
</feature>
<evidence type="ECO:0000256" key="3">
    <source>
        <dbReference type="ARBA" id="ARBA00022553"/>
    </source>
</evidence>
<dbReference type="Gene3D" id="3.40.50.2300">
    <property type="match status" value="1"/>
</dbReference>
<keyword evidence="10" id="KW-0472">Membrane</keyword>
<gene>
    <name evidence="14" type="ORF">GHAL_3387</name>
</gene>
<dbReference type="PROSITE" id="PS50110">
    <property type="entry name" value="RESPONSE_REGULATORY"/>
    <property type="match status" value="1"/>
</dbReference>
<protein>
    <recommendedName>
        <fullName evidence="2">histidine kinase</fullName>
        <ecNumber evidence="2">2.7.13.3</ecNumber>
    </recommendedName>
</protein>
<dbReference type="SUPFAM" id="SSF52172">
    <property type="entry name" value="CheY-like"/>
    <property type="match status" value="2"/>
</dbReference>
<keyword evidence="5" id="KW-0547">Nucleotide-binding</keyword>
<dbReference type="Pfam" id="PF02518">
    <property type="entry name" value="HATPase_c"/>
    <property type="match status" value="1"/>
</dbReference>
<dbReference type="SMART" id="SM00388">
    <property type="entry name" value="HisKA"/>
    <property type="match status" value="1"/>
</dbReference>
<dbReference type="InterPro" id="IPR001789">
    <property type="entry name" value="Sig_transdc_resp-reg_receiver"/>
</dbReference>
<name>A0ABD3ZCY5_HAFAL</name>
<keyword evidence="3 9" id="KW-0597">Phosphoprotein</keyword>
<accession>A0ABD3ZCY5</accession>
<dbReference type="FunFam" id="3.30.565.10:FF:000010">
    <property type="entry name" value="Sensor histidine kinase RcsC"/>
    <property type="match status" value="1"/>
</dbReference>
<evidence type="ECO:0000313" key="14">
    <source>
        <dbReference type="EMBL" id="KFC86424.1"/>
    </source>
</evidence>
<dbReference type="SMART" id="SM00387">
    <property type="entry name" value="HATPase_c"/>
    <property type="match status" value="1"/>
</dbReference>
<dbReference type="FunFam" id="3.40.50.2300:FF:000121">
    <property type="entry name" value="Sensor histidine kinase RcsC"/>
    <property type="match status" value="1"/>
</dbReference>
<dbReference type="InterPro" id="IPR003661">
    <property type="entry name" value="HisK_dim/P_dom"/>
</dbReference>
<feature type="transmembrane region" description="Helical" evidence="10">
    <location>
        <begin position="316"/>
        <end position="339"/>
    </location>
</feature>
<evidence type="ECO:0000313" key="15">
    <source>
        <dbReference type="Proteomes" id="UP000028605"/>
    </source>
</evidence>
<dbReference type="PANTHER" id="PTHR45339:SF1">
    <property type="entry name" value="HYBRID SIGNAL TRANSDUCTION HISTIDINE KINASE J"/>
    <property type="match status" value="1"/>
</dbReference>
<evidence type="ECO:0000259" key="11">
    <source>
        <dbReference type="PROSITE" id="PS50109"/>
    </source>
</evidence>
<dbReference type="GO" id="GO:0000160">
    <property type="term" value="P:phosphorelay signal transduction system"/>
    <property type="evidence" value="ECO:0007669"/>
    <property type="project" value="UniProtKB-KW"/>
</dbReference>
<dbReference type="SMART" id="SM00448">
    <property type="entry name" value="REC"/>
    <property type="match status" value="1"/>
</dbReference>
<feature type="domain" description="ABL" evidence="13">
    <location>
        <begin position="706"/>
        <end position="807"/>
    </location>
</feature>
<dbReference type="InterPro" id="IPR019017">
    <property type="entry name" value="Sig_transdc_His_kin_a/b-loop_C"/>
</dbReference>
<evidence type="ECO:0000256" key="6">
    <source>
        <dbReference type="ARBA" id="ARBA00022777"/>
    </source>
</evidence>
<reference evidence="15" key="1">
    <citation type="submission" date="2014-05" db="EMBL/GenBank/DDBJ databases">
        <title>ATOL: Assembling a taxonomically balanced genome-scale reconstruction of the evolutionary history of the Enterobacteriaceae.</title>
        <authorList>
            <person name="Plunkett G. III"/>
            <person name="Neeno-Eckwall E.C."/>
            <person name="Glasner J.D."/>
            <person name="Perna N.T."/>
        </authorList>
    </citation>
    <scope>NUCLEOTIDE SEQUENCE [LARGE SCALE GENOMIC DNA]</scope>
    <source>
        <strain evidence="15">ATCC 13337</strain>
    </source>
</reference>
<keyword evidence="4 14" id="KW-0808">Transferase</keyword>
<dbReference type="Pfam" id="PF09456">
    <property type="entry name" value="RcsC"/>
    <property type="match status" value="1"/>
</dbReference>
<dbReference type="CDD" id="cd00082">
    <property type="entry name" value="HisKA"/>
    <property type="match status" value="1"/>
</dbReference>
<evidence type="ECO:0000256" key="4">
    <source>
        <dbReference type="ARBA" id="ARBA00022679"/>
    </source>
</evidence>
<proteinExistence type="inferred from homology"/>
<feature type="domain" description="Histidine kinase" evidence="11">
    <location>
        <begin position="478"/>
        <end position="694"/>
    </location>
</feature>
<dbReference type="HAMAP" id="MF_00979">
    <property type="entry name" value="RcsC"/>
    <property type="match status" value="1"/>
</dbReference>
<evidence type="ECO:0000256" key="10">
    <source>
        <dbReference type="SAM" id="Phobius"/>
    </source>
</evidence>
<dbReference type="PRINTS" id="PR00344">
    <property type="entry name" value="BCTRLSENSOR"/>
</dbReference>
<evidence type="ECO:0000256" key="9">
    <source>
        <dbReference type="PROSITE-ProRule" id="PRU00169"/>
    </source>
</evidence>
<dbReference type="NCBIfam" id="NF008099">
    <property type="entry name" value="PRK10841.1"/>
    <property type="match status" value="1"/>
</dbReference>
<comment type="catalytic activity">
    <reaction evidence="1">
        <text>ATP + protein L-histidine = ADP + protein N-phospho-L-histidine.</text>
        <dbReference type="EC" id="2.7.13.3"/>
    </reaction>
</comment>
<dbReference type="InterPro" id="IPR004358">
    <property type="entry name" value="Sig_transdc_His_kin-like_C"/>
</dbReference>
<dbReference type="SUPFAM" id="SSF55874">
    <property type="entry name" value="ATPase domain of HSP90 chaperone/DNA topoisomerase II/histidine kinase"/>
    <property type="match status" value="1"/>
</dbReference>
<comment type="caution">
    <text evidence="14">The sequence shown here is derived from an EMBL/GenBank/DDBJ whole genome shotgun (WGS) entry which is preliminary data.</text>
</comment>
<evidence type="ECO:0000256" key="7">
    <source>
        <dbReference type="ARBA" id="ARBA00022840"/>
    </source>
</evidence>
<dbReference type="InterPro" id="IPR038388">
    <property type="entry name" value="RcsC_C_sf"/>
</dbReference>